<keyword evidence="1" id="KW-0732">Signal</keyword>
<reference evidence="2 3" key="1">
    <citation type="submission" date="2019-06" db="EMBL/GenBank/DDBJ databases">
        <title>A chromosomal-level reference genome of Carpinus fangiana (Coryloideae, Betulaceae).</title>
        <authorList>
            <person name="Yang X."/>
            <person name="Wang Z."/>
            <person name="Zhang L."/>
            <person name="Hao G."/>
            <person name="Liu J."/>
            <person name="Yang Y."/>
        </authorList>
    </citation>
    <scope>NUCLEOTIDE SEQUENCE [LARGE SCALE GENOMIC DNA]</scope>
    <source>
        <strain evidence="2">Cfa_2016G</strain>
        <tissue evidence="2">Leaf</tissue>
    </source>
</reference>
<dbReference type="AlphaFoldDB" id="A0A5N6QEN9"/>
<name>A0A5N6QEN9_9ROSI</name>
<evidence type="ECO:0000313" key="3">
    <source>
        <dbReference type="Proteomes" id="UP000327013"/>
    </source>
</evidence>
<dbReference type="EMBL" id="CM017321">
    <property type="protein sequence ID" value="KAE7996941.1"/>
    <property type="molecule type" value="Genomic_DNA"/>
</dbReference>
<protein>
    <recommendedName>
        <fullName evidence="4">Bifunctional inhibitor/plant lipid transfer protein/seed storage helical domain-containing protein</fullName>
    </recommendedName>
</protein>
<feature type="chain" id="PRO_5024362128" description="Bifunctional inhibitor/plant lipid transfer protein/seed storage helical domain-containing protein" evidence="1">
    <location>
        <begin position="31"/>
        <end position="73"/>
    </location>
</feature>
<accession>A0A5N6QEN9</accession>
<feature type="signal peptide" evidence="1">
    <location>
        <begin position="1"/>
        <end position="30"/>
    </location>
</feature>
<dbReference type="Proteomes" id="UP000327013">
    <property type="component" value="Chromosome 1"/>
</dbReference>
<proteinExistence type="predicted"/>
<evidence type="ECO:0000256" key="1">
    <source>
        <dbReference type="SAM" id="SignalP"/>
    </source>
</evidence>
<keyword evidence="3" id="KW-1185">Reference proteome</keyword>
<evidence type="ECO:0008006" key="4">
    <source>
        <dbReference type="Google" id="ProtNLM"/>
    </source>
</evidence>
<evidence type="ECO:0000313" key="2">
    <source>
        <dbReference type="EMBL" id="KAE7996941.1"/>
    </source>
</evidence>
<gene>
    <name evidence="2" type="ORF">FH972_001617</name>
</gene>
<sequence length="73" mass="7704">MEGKVAKGFVLAVALVALTFMATGPAPAEATTVTVTCSQPDCTYKCKDAYHEKLLAAACRDTAFGKLCVCYHT</sequence>
<organism evidence="2 3">
    <name type="scientific">Carpinus fangiana</name>
    <dbReference type="NCBI Taxonomy" id="176857"/>
    <lineage>
        <taxon>Eukaryota</taxon>
        <taxon>Viridiplantae</taxon>
        <taxon>Streptophyta</taxon>
        <taxon>Embryophyta</taxon>
        <taxon>Tracheophyta</taxon>
        <taxon>Spermatophyta</taxon>
        <taxon>Magnoliopsida</taxon>
        <taxon>eudicotyledons</taxon>
        <taxon>Gunneridae</taxon>
        <taxon>Pentapetalae</taxon>
        <taxon>rosids</taxon>
        <taxon>fabids</taxon>
        <taxon>Fagales</taxon>
        <taxon>Betulaceae</taxon>
        <taxon>Carpinus</taxon>
    </lineage>
</organism>